<keyword evidence="1" id="KW-0472">Membrane</keyword>
<dbReference type="EMBL" id="RBKT01000001">
    <property type="protein sequence ID" value="RKR87525.1"/>
    <property type="molecule type" value="Genomic_DNA"/>
</dbReference>
<comment type="caution">
    <text evidence="2">The sequence shown here is derived from an EMBL/GenBank/DDBJ whole genome shotgun (WGS) entry which is preliminary data.</text>
</comment>
<sequence>MTQTWSDTGRSGLREEARRRLRRRMLVTILVVAPLPALAIVLGGLAADRGTPLINWLLIGAGAVLVTVGLLTAAWLVQRQHLDPPLVTGADAQTRRAVRQAIRTGNTDDPRIDLLARDLIAHSPRETAVPYLLGALALVALLLLAFSDWDTEDIVRGLVTAPCLVVAAFLVRRRQHRLRNYRGLHP</sequence>
<keyword evidence="1" id="KW-1133">Transmembrane helix</keyword>
<evidence type="ECO:0000313" key="2">
    <source>
        <dbReference type="EMBL" id="RKR87525.1"/>
    </source>
</evidence>
<evidence type="ECO:0000256" key="1">
    <source>
        <dbReference type="SAM" id="Phobius"/>
    </source>
</evidence>
<keyword evidence="3" id="KW-1185">Reference proteome</keyword>
<gene>
    <name evidence="2" type="ORF">BDK92_1804</name>
</gene>
<proteinExistence type="predicted"/>
<protein>
    <submittedName>
        <fullName evidence="2">Uncharacterized protein</fullName>
    </submittedName>
</protein>
<evidence type="ECO:0000313" key="3">
    <source>
        <dbReference type="Proteomes" id="UP000277671"/>
    </source>
</evidence>
<accession>A0A495JFA2</accession>
<dbReference type="AlphaFoldDB" id="A0A495JFA2"/>
<feature type="transmembrane region" description="Helical" evidence="1">
    <location>
        <begin position="53"/>
        <end position="77"/>
    </location>
</feature>
<dbReference type="Proteomes" id="UP000277671">
    <property type="component" value="Unassembled WGS sequence"/>
</dbReference>
<name>A0A495JFA2_9ACTN</name>
<organism evidence="2 3">
    <name type="scientific">Micromonospora pisi</name>
    <dbReference type="NCBI Taxonomy" id="589240"/>
    <lineage>
        <taxon>Bacteria</taxon>
        <taxon>Bacillati</taxon>
        <taxon>Actinomycetota</taxon>
        <taxon>Actinomycetes</taxon>
        <taxon>Micromonosporales</taxon>
        <taxon>Micromonosporaceae</taxon>
        <taxon>Micromonospora</taxon>
    </lineage>
</organism>
<feature type="transmembrane region" description="Helical" evidence="1">
    <location>
        <begin position="128"/>
        <end position="147"/>
    </location>
</feature>
<feature type="transmembrane region" description="Helical" evidence="1">
    <location>
        <begin position="26"/>
        <end position="47"/>
    </location>
</feature>
<reference evidence="2 3" key="1">
    <citation type="submission" date="2018-10" db="EMBL/GenBank/DDBJ databases">
        <title>Sequencing the genomes of 1000 actinobacteria strains.</title>
        <authorList>
            <person name="Klenk H.-P."/>
        </authorList>
    </citation>
    <scope>NUCLEOTIDE SEQUENCE [LARGE SCALE GENOMIC DNA]</scope>
    <source>
        <strain evidence="2 3">DSM 45175</strain>
    </source>
</reference>
<dbReference type="OrthoDB" id="3404721at2"/>
<keyword evidence="1" id="KW-0812">Transmembrane</keyword>
<dbReference type="RefSeq" id="WP_121156288.1">
    <property type="nucleotide sequence ID" value="NZ_RBKT01000001.1"/>
</dbReference>
<feature type="transmembrane region" description="Helical" evidence="1">
    <location>
        <begin position="153"/>
        <end position="171"/>
    </location>
</feature>